<reference evidence="1" key="1">
    <citation type="journal article" date="2024" name="NPJ Biofilms Microbiomes">
        <title>Decoding the RNA viromes in shrew lungs along the eastern coast of China.</title>
        <authorList>
            <person name="Zhang J.T."/>
            <person name="Hu Z.Y."/>
            <person name="Tang F."/>
            <person name="Liu Y.T."/>
            <person name="Tan W.L."/>
            <person name="Ma X.F."/>
            <person name="Zhang Y.F."/>
            <person name="Si G.Q."/>
            <person name="Zhang L."/>
            <person name="Zhang M.Q."/>
            <person name="Peng C."/>
            <person name="Fu B.K."/>
            <person name="Fang L.Q."/>
            <person name="Zhang X.A."/>
            <person name="Liu W."/>
        </authorList>
    </citation>
    <scope>NUCLEOTIDE SEQUENCE</scope>
    <source>
        <strain evidence="1">Sedore_15</strain>
    </source>
</reference>
<dbReference type="EMBL" id="PP272718">
    <property type="protein sequence ID" value="WZI33455.1"/>
    <property type="molecule type" value="Genomic_RNA"/>
</dbReference>
<evidence type="ECO:0000313" key="1">
    <source>
        <dbReference type="EMBL" id="WZI33455.1"/>
    </source>
</evidence>
<proteinExistence type="predicted"/>
<reference evidence="1" key="2">
    <citation type="submission" date="2024-01" db="EMBL/GenBank/DDBJ databases">
        <authorList>
            <person name="Zhang X.-A."/>
            <person name="Zhang J.-T."/>
            <person name="Hu Z.-Y."/>
            <person name="Liu W."/>
        </authorList>
    </citation>
    <scope>NUCLEOTIDE SEQUENCE</scope>
    <source>
        <strain evidence="1">Sedore_15</strain>
    </source>
</reference>
<name>A0AB38ZK67_9REOV</name>
<accession>A0AB38ZK67</accession>
<organism evidence="1">
    <name type="scientific">Crocidura shantungensis seadorna-like virus 2</name>
    <dbReference type="NCBI Taxonomy" id="3139546"/>
    <lineage>
        <taxon>Viruses</taxon>
        <taxon>Riboviria</taxon>
        <taxon>Orthornavirae</taxon>
        <taxon>Duplornaviricota</taxon>
        <taxon>Resentoviricetes</taxon>
        <taxon>Reovirales</taxon>
        <taxon>Sedoreoviridae</taxon>
    </lineage>
</organism>
<sequence>MLFTPISTRRLTQLGGVPLVEIRTRTRIPTCVRKLIVKWLLNMLNDEEIGKQVEDRMMNKMTDVFFSADKLSRICQRLEDEDDVIHDLNNSINAMLVACNAINSSISTEGKCDIVRATEDAIIAKFDMIPEHLIIGTARKTFYKAFPVDKNTPMMHGASAMLALSNRDFIMNHGHGHLRTIPYHEIESAIHSFMKKTKDEIYKIKNDIHTPMAGERFKIMLDMIDTGCDARAITMRIQQFFRKDKKEKKDNDQ</sequence>
<protein>
    <submittedName>
        <fullName evidence="1">NSP2</fullName>
    </submittedName>
</protein>